<evidence type="ECO:0000256" key="1">
    <source>
        <dbReference type="ARBA" id="ARBA00022553"/>
    </source>
</evidence>
<comment type="caution">
    <text evidence="10">The sequence shown here is derived from an EMBL/GenBank/DDBJ whole genome shotgun (WGS) entry which is preliminary data.</text>
</comment>
<dbReference type="PROSITE" id="PS51755">
    <property type="entry name" value="OMPR_PHOB"/>
    <property type="match status" value="1"/>
</dbReference>
<reference evidence="10 11" key="1">
    <citation type="submission" date="2023-03" db="EMBL/GenBank/DDBJ databases">
        <title>Thalassotalea loyana LMG 22536T draft genome sequence.</title>
        <authorList>
            <person name="Sawabe T."/>
        </authorList>
    </citation>
    <scope>NUCLEOTIDE SEQUENCE [LARGE SCALE GENOMIC DNA]</scope>
    <source>
        <strain evidence="10 11">LMG 22536</strain>
    </source>
</reference>
<evidence type="ECO:0000259" key="9">
    <source>
        <dbReference type="PROSITE" id="PS51755"/>
    </source>
</evidence>
<keyword evidence="3" id="KW-0805">Transcription regulation</keyword>
<dbReference type="PANTHER" id="PTHR48111:SF4">
    <property type="entry name" value="DNA-BINDING DUAL TRANSCRIPTIONAL REGULATOR OMPR"/>
    <property type="match status" value="1"/>
</dbReference>
<sequence length="223" mass="25594">MSRNKKILIVEDDADIADSLVLFYQHHNFDTHLVNDGAYVVDTVTSYQPDIVILDIMLPNVNGIDCCKAIREFSNVPIILLTAKVEQTDKYVGLESGADDYVCKPFDIMELILRTKTLLQRTQGQVSYSKLSVFPEQAKVVYQDKPVDLSTLEYNLFSLLYNNPERIYSREQILQQAYPQYRHITDRTIDSHVKKIRNKFKQAGVTENPIESVYGAGYRFSLS</sequence>
<dbReference type="InterPro" id="IPR016032">
    <property type="entry name" value="Sig_transdc_resp-reg_C-effctor"/>
</dbReference>
<feature type="modified residue" description="4-aspartylphosphate" evidence="6">
    <location>
        <position position="55"/>
    </location>
</feature>
<name>A0ABQ6HDE9_9GAMM</name>
<feature type="DNA-binding region" description="OmpR/PhoB-type" evidence="7">
    <location>
        <begin position="123"/>
        <end position="222"/>
    </location>
</feature>
<accession>A0ABQ6HDE9</accession>
<dbReference type="SMART" id="SM00862">
    <property type="entry name" value="Trans_reg_C"/>
    <property type="match status" value="1"/>
</dbReference>
<keyword evidence="2" id="KW-0902">Two-component regulatory system</keyword>
<feature type="domain" description="OmpR/PhoB-type" evidence="9">
    <location>
        <begin position="123"/>
        <end position="222"/>
    </location>
</feature>
<dbReference type="InterPro" id="IPR036388">
    <property type="entry name" value="WH-like_DNA-bd_sf"/>
</dbReference>
<protein>
    <submittedName>
        <fullName evidence="10">DNA-binding response regulator</fullName>
    </submittedName>
</protein>
<dbReference type="SMART" id="SM00448">
    <property type="entry name" value="REC"/>
    <property type="match status" value="1"/>
</dbReference>
<dbReference type="InterPro" id="IPR001867">
    <property type="entry name" value="OmpR/PhoB-type_DNA-bd"/>
</dbReference>
<dbReference type="CDD" id="cd00383">
    <property type="entry name" value="trans_reg_C"/>
    <property type="match status" value="1"/>
</dbReference>
<feature type="domain" description="Response regulatory" evidence="8">
    <location>
        <begin position="6"/>
        <end position="119"/>
    </location>
</feature>
<evidence type="ECO:0000256" key="3">
    <source>
        <dbReference type="ARBA" id="ARBA00023015"/>
    </source>
</evidence>
<organism evidence="10 11">
    <name type="scientific">Thalassotalea loyana</name>
    <dbReference type="NCBI Taxonomy" id="280483"/>
    <lineage>
        <taxon>Bacteria</taxon>
        <taxon>Pseudomonadati</taxon>
        <taxon>Pseudomonadota</taxon>
        <taxon>Gammaproteobacteria</taxon>
        <taxon>Alteromonadales</taxon>
        <taxon>Colwelliaceae</taxon>
        <taxon>Thalassotalea</taxon>
    </lineage>
</organism>
<dbReference type="RefSeq" id="WP_284298585.1">
    <property type="nucleotide sequence ID" value="NZ_BSSV01000004.1"/>
</dbReference>
<dbReference type="GO" id="GO:0003677">
    <property type="term" value="F:DNA binding"/>
    <property type="evidence" value="ECO:0007669"/>
    <property type="project" value="UniProtKB-KW"/>
</dbReference>
<keyword evidence="1 6" id="KW-0597">Phosphoprotein</keyword>
<keyword evidence="5" id="KW-0804">Transcription</keyword>
<gene>
    <name evidence="10" type="ORF">tloyanaT_22460</name>
</gene>
<dbReference type="SUPFAM" id="SSF46894">
    <property type="entry name" value="C-terminal effector domain of the bipartite response regulators"/>
    <property type="match status" value="1"/>
</dbReference>
<dbReference type="Pfam" id="PF00486">
    <property type="entry name" value="Trans_reg_C"/>
    <property type="match status" value="1"/>
</dbReference>
<evidence type="ECO:0000313" key="10">
    <source>
        <dbReference type="EMBL" id="GLX85994.1"/>
    </source>
</evidence>
<evidence type="ECO:0000256" key="2">
    <source>
        <dbReference type="ARBA" id="ARBA00023012"/>
    </source>
</evidence>
<dbReference type="Gene3D" id="3.40.50.2300">
    <property type="match status" value="1"/>
</dbReference>
<dbReference type="SUPFAM" id="SSF52172">
    <property type="entry name" value="CheY-like"/>
    <property type="match status" value="1"/>
</dbReference>
<proteinExistence type="predicted"/>
<dbReference type="Proteomes" id="UP001157134">
    <property type="component" value="Unassembled WGS sequence"/>
</dbReference>
<evidence type="ECO:0000256" key="4">
    <source>
        <dbReference type="ARBA" id="ARBA00023125"/>
    </source>
</evidence>
<evidence type="ECO:0000256" key="5">
    <source>
        <dbReference type="ARBA" id="ARBA00023163"/>
    </source>
</evidence>
<dbReference type="InterPro" id="IPR039420">
    <property type="entry name" value="WalR-like"/>
</dbReference>
<keyword evidence="11" id="KW-1185">Reference proteome</keyword>
<dbReference type="Pfam" id="PF00072">
    <property type="entry name" value="Response_reg"/>
    <property type="match status" value="1"/>
</dbReference>
<dbReference type="InterPro" id="IPR001789">
    <property type="entry name" value="Sig_transdc_resp-reg_receiver"/>
</dbReference>
<evidence type="ECO:0000256" key="6">
    <source>
        <dbReference type="PROSITE-ProRule" id="PRU00169"/>
    </source>
</evidence>
<keyword evidence="4 7" id="KW-0238">DNA-binding</keyword>
<dbReference type="Gene3D" id="6.10.250.690">
    <property type="match status" value="1"/>
</dbReference>
<dbReference type="PROSITE" id="PS50110">
    <property type="entry name" value="RESPONSE_REGULATORY"/>
    <property type="match status" value="1"/>
</dbReference>
<dbReference type="InterPro" id="IPR011006">
    <property type="entry name" value="CheY-like_superfamily"/>
</dbReference>
<dbReference type="PANTHER" id="PTHR48111">
    <property type="entry name" value="REGULATOR OF RPOS"/>
    <property type="match status" value="1"/>
</dbReference>
<evidence type="ECO:0000256" key="7">
    <source>
        <dbReference type="PROSITE-ProRule" id="PRU01091"/>
    </source>
</evidence>
<evidence type="ECO:0000313" key="11">
    <source>
        <dbReference type="Proteomes" id="UP001157134"/>
    </source>
</evidence>
<dbReference type="Gene3D" id="1.10.10.10">
    <property type="entry name" value="Winged helix-like DNA-binding domain superfamily/Winged helix DNA-binding domain"/>
    <property type="match status" value="1"/>
</dbReference>
<evidence type="ECO:0000259" key="8">
    <source>
        <dbReference type="PROSITE" id="PS50110"/>
    </source>
</evidence>
<dbReference type="EMBL" id="BSSV01000004">
    <property type="protein sequence ID" value="GLX85994.1"/>
    <property type="molecule type" value="Genomic_DNA"/>
</dbReference>